<reference evidence="2 3" key="1">
    <citation type="submission" date="2019-07" db="EMBL/GenBank/DDBJ databases">
        <title>Whole genome shotgun sequence of Reyranella soli NBRC 108950.</title>
        <authorList>
            <person name="Hosoyama A."/>
            <person name="Uohara A."/>
            <person name="Ohji S."/>
            <person name="Ichikawa N."/>
        </authorList>
    </citation>
    <scope>NUCLEOTIDE SEQUENCE [LARGE SCALE GENOMIC DNA]</scope>
    <source>
        <strain evidence="2 3">NBRC 108950</strain>
    </source>
</reference>
<dbReference type="Proteomes" id="UP000321058">
    <property type="component" value="Unassembled WGS sequence"/>
</dbReference>
<dbReference type="RefSeq" id="WP_147149192.1">
    <property type="nucleotide sequence ID" value="NZ_BKAJ01000033.1"/>
</dbReference>
<dbReference type="OrthoDB" id="7210524at2"/>
<name>A0A512N7Y8_9HYPH</name>
<sequence length="164" mass="17829">MTSAVLPVSWRPSLAALLPANPATYDGPRLATWLAMAYLVFITVRSMIHLFLPDGGAQSIATIDVHVAGGSNIVAMFGQWGAIQLLLAGLLWVLLLRWRGLTPLVLLVFAIEPCLRSLSAHLKPVTAMGTPPGAALNWWVFPVLVLLLLMSLCPAKEEFARHRQ</sequence>
<evidence type="ECO:0000313" key="3">
    <source>
        <dbReference type="Proteomes" id="UP000321058"/>
    </source>
</evidence>
<keyword evidence="1" id="KW-0812">Transmembrane</keyword>
<protein>
    <submittedName>
        <fullName evidence="2">Uncharacterized protein</fullName>
    </submittedName>
</protein>
<keyword evidence="1" id="KW-0472">Membrane</keyword>
<dbReference type="AlphaFoldDB" id="A0A512N7Y8"/>
<gene>
    <name evidence="2" type="ORF">RSO01_22600</name>
</gene>
<feature type="transmembrane region" description="Helical" evidence="1">
    <location>
        <begin position="136"/>
        <end position="155"/>
    </location>
</feature>
<evidence type="ECO:0000256" key="1">
    <source>
        <dbReference type="SAM" id="Phobius"/>
    </source>
</evidence>
<evidence type="ECO:0000313" key="2">
    <source>
        <dbReference type="EMBL" id="GEP55094.1"/>
    </source>
</evidence>
<feature type="transmembrane region" description="Helical" evidence="1">
    <location>
        <begin position="31"/>
        <end position="52"/>
    </location>
</feature>
<organism evidence="2 3">
    <name type="scientific">Reyranella soli</name>
    <dbReference type="NCBI Taxonomy" id="1230389"/>
    <lineage>
        <taxon>Bacteria</taxon>
        <taxon>Pseudomonadati</taxon>
        <taxon>Pseudomonadota</taxon>
        <taxon>Alphaproteobacteria</taxon>
        <taxon>Hyphomicrobiales</taxon>
        <taxon>Reyranellaceae</taxon>
        <taxon>Reyranella</taxon>
    </lineage>
</organism>
<comment type="caution">
    <text evidence="2">The sequence shown here is derived from an EMBL/GenBank/DDBJ whole genome shotgun (WGS) entry which is preliminary data.</text>
</comment>
<dbReference type="EMBL" id="BKAJ01000033">
    <property type="protein sequence ID" value="GEP55094.1"/>
    <property type="molecule type" value="Genomic_DNA"/>
</dbReference>
<proteinExistence type="predicted"/>
<keyword evidence="1" id="KW-1133">Transmembrane helix</keyword>
<feature type="transmembrane region" description="Helical" evidence="1">
    <location>
        <begin position="73"/>
        <end position="95"/>
    </location>
</feature>
<accession>A0A512N7Y8</accession>
<keyword evidence="3" id="KW-1185">Reference proteome</keyword>